<gene>
    <name evidence="2" type="ORF">LUZ61_011070</name>
</gene>
<dbReference type="InterPro" id="IPR023210">
    <property type="entry name" value="NADP_OxRdtase_dom"/>
</dbReference>
<dbReference type="GO" id="GO:0005829">
    <property type="term" value="C:cytosol"/>
    <property type="evidence" value="ECO:0007669"/>
    <property type="project" value="TreeGrafter"/>
</dbReference>
<dbReference type="GO" id="GO:0019853">
    <property type="term" value="P:L-ascorbic acid biosynthetic process"/>
    <property type="evidence" value="ECO:0007669"/>
    <property type="project" value="TreeGrafter"/>
</dbReference>
<dbReference type="EMBL" id="JAMRDG010000001">
    <property type="protein sequence ID" value="KAJ3707365.1"/>
    <property type="molecule type" value="Genomic_DNA"/>
</dbReference>
<dbReference type="AlphaFoldDB" id="A0AAD6F037"/>
<dbReference type="PANTHER" id="PTHR42686:SF1">
    <property type="entry name" value="GH17980P-RELATED"/>
    <property type="match status" value="1"/>
</dbReference>
<dbReference type="GO" id="GO:0010349">
    <property type="term" value="F:L-galactose dehydrogenase activity"/>
    <property type="evidence" value="ECO:0007669"/>
    <property type="project" value="TreeGrafter"/>
</dbReference>
<proteinExistence type="predicted"/>
<evidence type="ECO:0000313" key="2">
    <source>
        <dbReference type="EMBL" id="KAJ3707365.1"/>
    </source>
</evidence>
<evidence type="ECO:0000313" key="3">
    <source>
        <dbReference type="Proteomes" id="UP001210211"/>
    </source>
</evidence>
<accession>A0AAD6F037</accession>
<dbReference type="SUPFAM" id="SSF51430">
    <property type="entry name" value="NAD(P)-linked oxidoreductase"/>
    <property type="match status" value="1"/>
</dbReference>
<protein>
    <recommendedName>
        <fullName evidence="1">NADP-dependent oxidoreductase domain-containing protein</fullName>
    </recommendedName>
</protein>
<dbReference type="Proteomes" id="UP001210211">
    <property type="component" value="Unassembled WGS sequence"/>
</dbReference>
<sequence>MEKRELGNTGLQVSAVGLGASPLGHVFGDVPLSVAIAAVRKALDLGINFFDTSPYYGGTVSETVLGQCFKAIGVPRDQIIVSTKCGRYREGFDFSAERVTRSIDESLTRLGLDNVDILHCHDIEFVSLDQIVNETIPALQKIKEKGKARFIGITGLPLNIYTYVVMC</sequence>
<keyword evidence="3" id="KW-1185">Reference proteome</keyword>
<dbReference type="InterPro" id="IPR036812">
    <property type="entry name" value="NAD(P)_OxRdtase_dom_sf"/>
</dbReference>
<dbReference type="Pfam" id="PF00248">
    <property type="entry name" value="Aldo_ket_red"/>
    <property type="match status" value="1"/>
</dbReference>
<name>A0AAD6F037_9POAL</name>
<feature type="domain" description="NADP-dependent oxidoreductase" evidence="1">
    <location>
        <begin position="16"/>
        <end position="158"/>
    </location>
</feature>
<dbReference type="PANTHER" id="PTHR42686">
    <property type="entry name" value="GH17980P-RELATED"/>
    <property type="match status" value="1"/>
</dbReference>
<evidence type="ECO:0000259" key="1">
    <source>
        <dbReference type="Pfam" id="PF00248"/>
    </source>
</evidence>
<organism evidence="2 3">
    <name type="scientific">Rhynchospora tenuis</name>
    <dbReference type="NCBI Taxonomy" id="198213"/>
    <lineage>
        <taxon>Eukaryota</taxon>
        <taxon>Viridiplantae</taxon>
        <taxon>Streptophyta</taxon>
        <taxon>Embryophyta</taxon>
        <taxon>Tracheophyta</taxon>
        <taxon>Spermatophyta</taxon>
        <taxon>Magnoliopsida</taxon>
        <taxon>Liliopsida</taxon>
        <taxon>Poales</taxon>
        <taxon>Cyperaceae</taxon>
        <taxon>Cyperoideae</taxon>
        <taxon>Rhynchosporeae</taxon>
        <taxon>Rhynchospora</taxon>
    </lineage>
</organism>
<dbReference type="InterPro" id="IPR020471">
    <property type="entry name" value="AKR"/>
</dbReference>
<comment type="caution">
    <text evidence="2">The sequence shown here is derived from an EMBL/GenBank/DDBJ whole genome shotgun (WGS) entry which is preliminary data.</text>
</comment>
<dbReference type="Gene3D" id="3.20.20.100">
    <property type="entry name" value="NADP-dependent oxidoreductase domain"/>
    <property type="match status" value="1"/>
</dbReference>
<reference evidence="2 3" key="1">
    <citation type="journal article" date="2022" name="Cell">
        <title>Repeat-based holocentromeres influence genome architecture and karyotype evolution.</title>
        <authorList>
            <person name="Hofstatter P.G."/>
            <person name="Thangavel G."/>
            <person name="Lux T."/>
            <person name="Neumann P."/>
            <person name="Vondrak T."/>
            <person name="Novak P."/>
            <person name="Zhang M."/>
            <person name="Costa L."/>
            <person name="Castellani M."/>
            <person name="Scott A."/>
            <person name="Toegelov H."/>
            <person name="Fuchs J."/>
            <person name="Mata-Sucre Y."/>
            <person name="Dias Y."/>
            <person name="Vanzela A.L.L."/>
            <person name="Huettel B."/>
            <person name="Almeida C.C.S."/>
            <person name="Simkova H."/>
            <person name="Souza G."/>
            <person name="Pedrosa-Harand A."/>
            <person name="Macas J."/>
            <person name="Mayer K.F.X."/>
            <person name="Houben A."/>
            <person name="Marques A."/>
        </authorList>
    </citation>
    <scope>NUCLEOTIDE SEQUENCE [LARGE SCALE GENOMIC DNA]</scope>
    <source>
        <strain evidence="2">RhyTen1mFocal</strain>
    </source>
</reference>